<name>A0ABR3SNA7_9PEZI</name>
<dbReference type="Gene3D" id="3.40.50.300">
    <property type="entry name" value="P-loop containing nucleotide triphosphate hydrolases"/>
    <property type="match status" value="2"/>
</dbReference>
<evidence type="ECO:0000259" key="9">
    <source>
        <dbReference type="PROSITE" id="PS51192"/>
    </source>
</evidence>
<keyword evidence="3 6" id="KW-0347">Helicase</keyword>
<keyword evidence="5 7" id="KW-0694">RNA-binding</keyword>
<evidence type="ECO:0000256" key="4">
    <source>
        <dbReference type="ARBA" id="ARBA00022840"/>
    </source>
</evidence>
<evidence type="ECO:0000256" key="6">
    <source>
        <dbReference type="RuleBase" id="RU000492"/>
    </source>
</evidence>
<feature type="compositionally biased region" description="Basic and acidic residues" evidence="8">
    <location>
        <begin position="670"/>
        <end position="687"/>
    </location>
</feature>
<dbReference type="InterPro" id="IPR014001">
    <property type="entry name" value="Helicase_ATP-bd"/>
</dbReference>
<keyword evidence="4 6" id="KW-0067">ATP-binding</keyword>
<feature type="compositionally biased region" description="Low complexity" evidence="8">
    <location>
        <begin position="604"/>
        <end position="618"/>
    </location>
</feature>
<gene>
    <name evidence="11" type="ORF">SLS56_007275</name>
</gene>
<comment type="catalytic activity">
    <reaction evidence="7">
        <text>ATP + H2O = ADP + phosphate + H(+)</text>
        <dbReference type="Rhea" id="RHEA:13065"/>
        <dbReference type="ChEBI" id="CHEBI:15377"/>
        <dbReference type="ChEBI" id="CHEBI:15378"/>
        <dbReference type="ChEBI" id="CHEBI:30616"/>
        <dbReference type="ChEBI" id="CHEBI:43474"/>
        <dbReference type="ChEBI" id="CHEBI:456216"/>
        <dbReference type="EC" id="3.6.4.13"/>
    </reaction>
</comment>
<evidence type="ECO:0000313" key="12">
    <source>
        <dbReference type="Proteomes" id="UP001521116"/>
    </source>
</evidence>
<comment type="similarity">
    <text evidence="6">Belongs to the DEAD box helicase family.</text>
</comment>
<evidence type="ECO:0000256" key="3">
    <source>
        <dbReference type="ARBA" id="ARBA00022806"/>
    </source>
</evidence>
<feature type="compositionally biased region" description="Polar residues" evidence="8">
    <location>
        <begin position="619"/>
        <end position="640"/>
    </location>
</feature>
<accession>A0ABR3SNA7</accession>
<dbReference type="Pfam" id="PF00271">
    <property type="entry name" value="Helicase_C"/>
    <property type="match status" value="1"/>
</dbReference>
<evidence type="ECO:0000256" key="8">
    <source>
        <dbReference type="SAM" id="MobiDB-lite"/>
    </source>
</evidence>
<evidence type="ECO:0000313" key="11">
    <source>
        <dbReference type="EMBL" id="KAL1625528.1"/>
    </source>
</evidence>
<organism evidence="11 12">
    <name type="scientific">Neofusicoccum ribis</name>
    <dbReference type="NCBI Taxonomy" id="45134"/>
    <lineage>
        <taxon>Eukaryota</taxon>
        <taxon>Fungi</taxon>
        <taxon>Dikarya</taxon>
        <taxon>Ascomycota</taxon>
        <taxon>Pezizomycotina</taxon>
        <taxon>Dothideomycetes</taxon>
        <taxon>Dothideomycetes incertae sedis</taxon>
        <taxon>Botryosphaeriales</taxon>
        <taxon>Botryosphaeriaceae</taxon>
        <taxon>Neofusicoccum</taxon>
    </lineage>
</organism>
<dbReference type="InterPro" id="IPR001650">
    <property type="entry name" value="Helicase_C-like"/>
</dbReference>
<feature type="region of interest" description="Disordered" evidence="8">
    <location>
        <begin position="580"/>
        <end position="687"/>
    </location>
</feature>
<comment type="caution">
    <text evidence="11">The sequence shown here is derived from an EMBL/GenBank/DDBJ whole genome shotgun (WGS) entry which is preliminary data.</text>
</comment>
<feature type="domain" description="Helicase C-terminal" evidence="10">
    <location>
        <begin position="339"/>
        <end position="510"/>
    </location>
</feature>
<reference evidence="11 12" key="1">
    <citation type="submission" date="2024-02" db="EMBL/GenBank/DDBJ databases">
        <title>De novo assembly and annotation of 12 fungi associated with fruit tree decline syndrome in Ontario, Canada.</title>
        <authorList>
            <person name="Sulman M."/>
            <person name="Ellouze W."/>
            <person name="Ilyukhin E."/>
        </authorList>
    </citation>
    <scope>NUCLEOTIDE SEQUENCE [LARGE SCALE GENOMIC DNA]</scope>
    <source>
        <strain evidence="11 12">M1-105</strain>
    </source>
</reference>
<dbReference type="PROSITE" id="PS51194">
    <property type="entry name" value="HELICASE_CTER"/>
    <property type="match status" value="1"/>
</dbReference>
<keyword evidence="12" id="KW-1185">Reference proteome</keyword>
<dbReference type="InterPro" id="IPR011545">
    <property type="entry name" value="DEAD/DEAH_box_helicase_dom"/>
</dbReference>
<feature type="domain" description="Helicase ATP-binding" evidence="9">
    <location>
        <begin position="115"/>
        <end position="311"/>
    </location>
</feature>
<dbReference type="EC" id="3.6.4.13" evidence="7"/>
<feature type="compositionally biased region" description="Basic and acidic residues" evidence="8">
    <location>
        <begin position="592"/>
        <end position="602"/>
    </location>
</feature>
<dbReference type="PROSITE" id="PS00039">
    <property type="entry name" value="DEAD_ATP_HELICASE"/>
    <property type="match status" value="1"/>
</dbReference>
<sequence length="687" mass="76289">MLAPLRRCPASLPRALRTAAATRSALRNASTASPRTVLSSSRIVPLLSTRAFQSSARPAEAQVAATQSSKSSRSLSPITNFQELEDRNIVHPNVIKAIVKDMGITTMTEVQSATLHQALQGTDLIAQAKTGTGKTLGFLLPMLQNIIAKDPSLATPRMTGRMGRWPRVRPDIRAIIISPTRELAEQIAVEARKLTRHTSIAVQTAVGGTGKRDGMRRIMTEGCNVLVATPGRLNDILGDEFAPIPAENLDYLIFDEADRLLEAGFWEEITSIQEKLPNRELRDRQTLMFSATVPKEVVRLVRQALKPGFHFVKTVREDEEPTHQRIPQKAVICSGLETQLPALLELCQREATLAKAGEKRPFKAIVYFNTLKEVELGYSSFKEIRRNQRRQHDVWESDLLFIHSGLTQSGRQRMADTFRASESAILFSTDVTARGMDFPNVTHVIQLGISRDPADYIHRIGRTGRAGKEGEGWLLLPQFNRQAIQQKLGHLPIKIDNSLETAKADINDLSSLPERSAKIITDVQDGFKELDRQDLIESFNGILGAYQGTRDKQSVLDSMNTMATQLWGLDRAPKVYGRLGESFGQGRGSGRARSDASFDRRSRNSQNSRSGFQNNRSGFQNDRSGFQSGRSGYQNDKSGFQNGGSGYQNDRSGGKPFAGRPQGRFNTGKEFSRGGGYEKRRQRETGW</sequence>
<dbReference type="PROSITE" id="PS51192">
    <property type="entry name" value="HELICASE_ATP_BIND_1"/>
    <property type="match status" value="1"/>
</dbReference>
<keyword evidence="1 6" id="KW-0547">Nucleotide-binding</keyword>
<proteinExistence type="inferred from homology"/>
<evidence type="ECO:0000259" key="10">
    <source>
        <dbReference type="PROSITE" id="PS51194"/>
    </source>
</evidence>
<protein>
    <recommendedName>
        <fullName evidence="7">ATP-dependent RNA helicase</fullName>
        <ecNumber evidence="7">3.6.4.13</ecNumber>
    </recommendedName>
</protein>
<keyword evidence="2 6" id="KW-0378">Hydrolase</keyword>
<dbReference type="SMART" id="SM00490">
    <property type="entry name" value="HELICc"/>
    <property type="match status" value="1"/>
</dbReference>
<dbReference type="SMART" id="SM00487">
    <property type="entry name" value="DEXDc"/>
    <property type="match status" value="1"/>
</dbReference>
<dbReference type="CDD" id="cd18787">
    <property type="entry name" value="SF2_C_DEAD"/>
    <property type="match status" value="1"/>
</dbReference>
<dbReference type="PANTHER" id="PTHR24031">
    <property type="entry name" value="RNA HELICASE"/>
    <property type="match status" value="1"/>
</dbReference>
<evidence type="ECO:0000256" key="2">
    <source>
        <dbReference type="ARBA" id="ARBA00022801"/>
    </source>
</evidence>
<evidence type="ECO:0000256" key="5">
    <source>
        <dbReference type="ARBA" id="ARBA00022884"/>
    </source>
</evidence>
<comment type="domain">
    <text evidence="7">The Q motif is unique to and characteristic of the DEAD box family of RNA helicases and controls ATP binding and hydrolysis.</text>
</comment>
<dbReference type="InterPro" id="IPR000629">
    <property type="entry name" value="RNA-helicase_DEAD-box_CS"/>
</dbReference>
<dbReference type="SUPFAM" id="SSF52540">
    <property type="entry name" value="P-loop containing nucleoside triphosphate hydrolases"/>
    <property type="match status" value="1"/>
</dbReference>
<evidence type="ECO:0000256" key="7">
    <source>
        <dbReference type="RuleBase" id="RU365068"/>
    </source>
</evidence>
<evidence type="ECO:0000256" key="1">
    <source>
        <dbReference type="ARBA" id="ARBA00022741"/>
    </source>
</evidence>
<dbReference type="InterPro" id="IPR027417">
    <property type="entry name" value="P-loop_NTPase"/>
</dbReference>
<dbReference type="Pfam" id="PF00270">
    <property type="entry name" value="DEAD"/>
    <property type="match status" value="1"/>
</dbReference>
<dbReference type="Proteomes" id="UP001521116">
    <property type="component" value="Unassembled WGS sequence"/>
</dbReference>
<dbReference type="EMBL" id="JAJVDC020000093">
    <property type="protein sequence ID" value="KAL1625528.1"/>
    <property type="molecule type" value="Genomic_DNA"/>
</dbReference>
<comment type="function">
    <text evidence="7">RNA helicase.</text>
</comment>